<gene>
    <name evidence="2" type="ORF">NCTC12967_00361</name>
</gene>
<feature type="compositionally biased region" description="Basic residues" evidence="1">
    <location>
        <begin position="19"/>
        <end position="32"/>
    </location>
</feature>
<evidence type="ECO:0000256" key="1">
    <source>
        <dbReference type="SAM" id="MobiDB-lite"/>
    </source>
</evidence>
<reference evidence="2 3" key="1">
    <citation type="submission" date="2018-12" db="EMBL/GenBank/DDBJ databases">
        <authorList>
            <consortium name="Pathogen Informatics"/>
        </authorList>
    </citation>
    <scope>NUCLEOTIDE SEQUENCE [LARGE SCALE GENOMIC DNA]</scope>
    <source>
        <strain evidence="2 3">NCTC12967</strain>
    </source>
</reference>
<evidence type="ECO:0000313" key="3">
    <source>
        <dbReference type="Proteomes" id="UP000273044"/>
    </source>
</evidence>
<keyword evidence="3" id="KW-1185">Reference proteome</keyword>
<sequence>MKKARNQRDALPFPEGRNSRRASYLRRRRGRGPGKLVEHPHERQRVGRAKPLAQLVEPILTSVSELVVSKPWWLGVGSVFRLRVVSTRAARSSLPGSTSFEVVKLVEPACSLCELVVSKPWWLGVGSVFRLRVVSTRVARSSRPGSTGFRGGKLVEPILTSVSERVVLTPSCRCRNVAAGFVRYDSYLTSSPMWVGLLATLPSMCCMSSVRSSVASGVAGSQEVAV</sequence>
<dbReference type="Proteomes" id="UP000273044">
    <property type="component" value="Chromosome"/>
</dbReference>
<name>A0A3S4XX10_9ACTN</name>
<accession>A0A3S4XX10</accession>
<dbReference type="EMBL" id="LR134406">
    <property type="protein sequence ID" value="VEH69097.1"/>
    <property type="molecule type" value="Genomic_DNA"/>
</dbReference>
<protein>
    <submittedName>
        <fullName evidence="2">Uncharacterized protein</fullName>
    </submittedName>
</protein>
<feature type="region of interest" description="Disordered" evidence="1">
    <location>
        <begin position="1"/>
        <end position="43"/>
    </location>
</feature>
<proteinExistence type="predicted"/>
<organism evidence="2 3">
    <name type="scientific">Arachnia propionica</name>
    <dbReference type="NCBI Taxonomy" id="1750"/>
    <lineage>
        <taxon>Bacteria</taxon>
        <taxon>Bacillati</taxon>
        <taxon>Actinomycetota</taxon>
        <taxon>Actinomycetes</taxon>
        <taxon>Propionibacteriales</taxon>
        <taxon>Propionibacteriaceae</taxon>
        <taxon>Arachnia</taxon>
    </lineage>
</organism>
<dbReference type="AlphaFoldDB" id="A0A3S4XX10"/>
<evidence type="ECO:0000313" key="2">
    <source>
        <dbReference type="EMBL" id="VEH69097.1"/>
    </source>
</evidence>